<name>A0A9Q4FXR5_SALAG</name>
<sequence length="50" mass="6167">MAEKVFITDEIRARVTDLEYRNLPEEEFLKEIETYCYIRVVRSFRYTINC</sequence>
<evidence type="ECO:0000313" key="2">
    <source>
        <dbReference type="Proteomes" id="UP001057753"/>
    </source>
</evidence>
<dbReference type="Proteomes" id="UP001057753">
    <property type="component" value="Unassembled WGS sequence"/>
</dbReference>
<dbReference type="AlphaFoldDB" id="A0A9Q4FXR5"/>
<proteinExistence type="predicted"/>
<organism evidence="1 2">
    <name type="scientific">Salipaludibacillus agaradhaerens</name>
    <name type="common">Bacillus agaradhaerens</name>
    <dbReference type="NCBI Taxonomy" id="76935"/>
    <lineage>
        <taxon>Bacteria</taxon>
        <taxon>Bacillati</taxon>
        <taxon>Bacillota</taxon>
        <taxon>Bacilli</taxon>
        <taxon>Bacillales</taxon>
        <taxon>Bacillaceae</taxon>
    </lineage>
</organism>
<dbReference type="EMBL" id="JABXYM010000001">
    <property type="protein sequence ID" value="MCR6094953.1"/>
    <property type="molecule type" value="Genomic_DNA"/>
</dbReference>
<protein>
    <submittedName>
        <fullName evidence="1">Uncharacterized protein</fullName>
    </submittedName>
</protein>
<keyword evidence="2" id="KW-1185">Reference proteome</keyword>
<evidence type="ECO:0000313" key="1">
    <source>
        <dbReference type="EMBL" id="MCR6094953.1"/>
    </source>
</evidence>
<comment type="caution">
    <text evidence="1">The sequence shown here is derived from an EMBL/GenBank/DDBJ whole genome shotgun (WGS) entry which is preliminary data.</text>
</comment>
<dbReference type="RefSeq" id="WP_257819576.1">
    <property type="nucleotide sequence ID" value="NZ_JABXYM010000001.1"/>
</dbReference>
<gene>
    <name evidence="1" type="ORF">HXA33_00130</name>
</gene>
<accession>A0A9Q4FXR5</accession>
<reference evidence="1" key="1">
    <citation type="submission" date="2020-06" db="EMBL/GenBank/DDBJ databases">
        <title>Insight into the genomes of haloalkaliphilic bacilli from Kenyan soda lakes.</title>
        <authorList>
            <person name="Mwirichia R."/>
            <person name="Villamizar G.C."/>
            <person name="Poehlein A."/>
            <person name="Mugweru J."/>
            <person name="Kipnyargis A."/>
            <person name="Kiplimo D."/>
            <person name="Orwa P."/>
            <person name="Daniel R."/>
        </authorList>
    </citation>
    <scope>NUCLEOTIDE SEQUENCE</scope>
    <source>
        <strain evidence="1">B1096_S55</strain>
    </source>
</reference>